<accession>A0A5C6ACY4</accession>
<gene>
    <name evidence="11" type="primary">fdxA_2</name>
    <name evidence="11" type="ORF">Pla100_23070</name>
</gene>
<evidence type="ECO:0000256" key="9">
    <source>
        <dbReference type="RuleBase" id="RU365098"/>
    </source>
</evidence>
<protein>
    <recommendedName>
        <fullName evidence="9">Ferredoxin</fullName>
    </recommendedName>
</protein>
<evidence type="ECO:0000259" key="10">
    <source>
        <dbReference type="PROSITE" id="PS51379"/>
    </source>
</evidence>
<dbReference type="SUPFAM" id="SSF54862">
    <property type="entry name" value="4Fe-4S ferredoxins"/>
    <property type="match status" value="1"/>
</dbReference>
<dbReference type="Pfam" id="PF00037">
    <property type="entry name" value="Fer4"/>
    <property type="match status" value="1"/>
</dbReference>
<keyword evidence="6 9" id="KW-0249">Electron transport</keyword>
<evidence type="ECO:0000256" key="1">
    <source>
        <dbReference type="ARBA" id="ARBA00001927"/>
    </source>
</evidence>
<feature type="domain" description="4Fe-4S ferredoxin-type" evidence="10">
    <location>
        <begin position="1"/>
        <end position="30"/>
    </location>
</feature>
<dbReference type="AlphaFoldDB" id="A0A5C6ACY4"/>
<keyword evidence="4 9" id="KW-0004">4Fe-4S</keyword>
<dbReference type="OrthoDB" id="9798098at2"/>
<dbReference type="Gene3D" id="3.30.70.20">
    <property type="match status" value="1"/>
</dbReference>
<comment type="cofactor">
    <cofactor evidence="1">
        <name>[3Fe-4S] cluster</name>
        <dbReference type="ChEBI" id="CHEBI:21137"/>
    </cofactor>
</comment>
<keyword evidence="12" id="KW-1185">Reference proteome</keyword>
<keyword evidence="3 9" id="KW-0813">Transport</keyword>
<proteinExistence type="predicted"/>
<dbReference type="EMBL" id="SJPM01000004">
    <property type="protein sequence ID" value="TWT97158.1"/>
    <property type="molecule type" value="Genomic_DNA"/>
</dbReference>
<dbReference type="InterPro" id="IPR000813">
    <property type="entry name" value="7Fe_ferredoxin"/>
</dbReference>
<dbReference type="InterPro" id="IPR017900">
    <property type="entry name" value="4Fe4S_Fe_S_CS"/>
</dbReference>
<name>A0A5C6ACY4_9BACT</name>
<evidence type="ECO:0000256" key="2">
    <source>
        <dbReference type="ARBA" id="ARBA00001966"/>
    </source>
</evidence>
<dbReference type="PROSITE" id="PS51379">
    <property type="entry name" value="4FE4S_FER_2"/>
    <property type="match status" value="2"/>
</dbReference>
<dbReference type="PROSITE" id="PS00198">
    <property type="entry name" value="4FE4S_FER_1"/>
    <property type="match status" value="1"/>
</dbReference>
<comment type="function">
    <text evidence="9">Ferredoxins are iron-sulfur proteins that transfer electrons in a wide variety of metabolic reactions.</text>
</comment>
<keyword evidence="8 9" id="KW-0411">Iron-sulfur</keyword>
<dbReference type="Proteomes" id="UP000316213">
    <property type="component" value="Unassembled WGS sequence"/>
</dbReference>
<evidence type="ECO:0000313" key="12">
    <source>
        <dbReference type="Proteomes" id="UP000316213"/>
    </source>
</evidence>
<sequence length="84" mass="9275">MAMVVTQPCISCKDKACLPVCPVECFYEDETMVYISPDECIDCGACVPECPTEAIFYEDDVPEQWKGFIELNAIKSATCPSAHT</sequence>
<feature type="domain" description="4Fe-4S ferredoxin-type" evidence="10">
    <location>
        <begin position="31"/>
        <end position="60"/>
    </location>
</feature>
<dbReference type="GO" id="GO:0051539">
    <property type="term" value="F:4 iron, 4 sulfur cluster binding"/>
    <property type="evidence" value="ECO:0007669"/>
    <property type="project" value="UniProtKB-UniRule"/>
</dbReference>
<evidence type="ECO:0000256" key="6">
    <source>
        <dbReference type="ARBA" id="ARBA00022982"/>
    </source>
</evidence>
<dbReference type="RefSeq" id="WP_146577807.1">
    <property type="nucleotide sequence ID" value="NZ_SJPM01000004.1"/>
</dbReference>
<dbReference type="GO" id="GO:0009055">
    <property type="term" value="F:electron transfer activity"/>
    <property type="evidence" value="ECO:0007669"/>
    <property type="project" value="UniProtKB-UniRule"/>
</dbReference>
<evidence type="ECO:0000256" key="8">
    <source>
        <dbReference type="ARBA" id="ARBA00023014"/>
    </source>
</evidence>
<dbReference type="GO" id="GO:0046872">
    <property type="term" value="F:metal ion binding"/>
    <property type="evidence" value="ECO:0007669"/>
    <property type="project" value="UniProtKB-UniRule"/>
</dbReference>
<evidence type="ECO:0000313" key="11">
    <source>
        <dbReference type="EMBL" id="TWT97158.1"/>
    </source>
</evidence>
<dbReference type="InterPro" id="IPR050294">
    <property type="entry name" value="RnfB_subfamily"/>
</dbReference>
<comment type="caution">
    <text evidence="11">The sequence shown here is derived from an EMBL/GenBank/DDBJ whole genome shotgun (WGS) entry which is preliminary data.</text>
</comment>
<keyword evidence="7 9" id="KW-0408">Iron</keyword>
<dbReference type="InterPro" id="IPR017896">
    <property type="entry name" value="4Fe4S_Fe-S-bd"/>
</dbReference>
<reference evidence="11 12" key="1">
    <citation type="submission" date="2019-02" db="EMBL/GenBank/DDBJ databases">
        <title>Deep-cultivation of Planctomycetes and their phenomic and genomic characterization uncovers novel biology.</title>
        <authorList>
            <person name="Wiegand S."/>
            <person name="Jogler M."/>
            <person name="Boedeker C."/>
            <person name="Pinto D."/>
            <person name="Vollmers J."/>
            <person name="Rivas-Marin E."/>
            <person name="Kohn T."/>
            <person name="Peeters S.H."/>
            <person name="Heuer A."/>
            <person name="Rast P."/>
            <person name="Oberbeckmann S."/>
            <person name="Bunk B."/>
            <person name="Jeske O."/>
            <person name="Meyerdierks A."/>
            <person name="Storesund J.E."/>
            <person name="Kallscheuer N."/>
            <person name="Luecker S."/>
            <person name="Lage O.M."/>
            <person name="Pohl T."/>
            <person name="Merkel B.J."/>
            <person name="Hornburger P."/>
            <person name="Mueller R.-W."/>
            <person name="Bruemmer F."/>
            <person name="Labrenz M."/>
            <person name="Spormann A.M."/>
            <person name="Op Den Camp H."/>
            <person name="Overmann J."/>
            <person name="Amann R."/>
            <person name="Jetten M.S.M."/>
            <person name="Mascher T."/>
            <person name="Medema M.H."/>
            <person name="Devos D.P."/>
            <person name="Kaster A.-K."/>
            <person name="Ovreas L."/>
            <person name="Rohde M."/>
            <person name="Galperin M.Y."/>
            <person name="Jogler C."/>
        </authorList>
    </citation>
    <scope>NUCLEOTIDE SEQUENCE [LARGE SCALE GENOMIC DNA]</scope>
    <source>
        <strain evidence="11 12">Pla100</strain>
    </source>
</reference>
<keyword evidence="5 9" id="KW-0479">Metal-binding</keyword>
<evidence type="ECO:0000256" key="4">
    <source>
        <dbReference type="ARBA" id="ARBA00022485"/>
    </source>
</evidence>
<evidence type="ECO:0000256" key="3">
    <source>
        <dbReference type="ARBA" id="ARBA00022448"/>
    </source>
</evidence>
<evidence type="ECO:0000256" key="7">
    <source>
        <dbReference type="ARBA" id="ARBA00023004"/>
    </source>
</evidence>
<comment type="cofactor">
    <cofactor evidence="2 9">
        <name>[4Fe-4S] cluster</name>
        <dbReference type="ChEBI" id="CHEBI:49883"/>
    </cofactor>
</comment>
<evidence type="ECO:0000256" key="5">
    <source>
        <dbReference type="ARBA" id="ARBA00022723"/>
    </source>
</evidence>
<organism evidence="11 12">
    <name type="scientific">Neorhodopirellula pilleata</name>
    <dbReference type="NCBI Taxonomy" id="2714738"/>
    <lineage>
        <taxon>Bacteria</taxon>
        <taxon>Pseudomonadati</taxon>
        <taxon>Planctomycetota</taxon>
        <taxon>Planctomycetia</taxon>
        <taxon>Pirellulales</taxon>
        <taxon>Pirellulaceae</taxon>
        <taxon>Neorhodopirellula</taxon>
    </lineage>
</organism>
<dbReference type="PRINTS" id="PR00354">
    <property type="entry name" value="7FE8SFRDOXIN"/>
</dbReference>
<dbReference type="PANTHER" id="PTHR42859">
    <property type="entry name" value="OXIDOREDUCTASE"/>
    <property type="match status" value="1"/>
</dbReference>
<dbReference type="PANTHER" id="PTHR42859:SF2">
    <property type="entry name" value="FERREDOXIN"/>
    <property type="match status" value="1"/>
</dbReference>